<reference evidence="1 2" key="1">
    <citation type="journal article" date="2009" name="Stand. Genomic Sci.">
        <title>Complete genome sequence of Sanguibacter keddieii type strain (ST-74).</title>
        <authorList>
            <person name="Ivanova N."/>
            <person name="Sikorski J."/>
            <person name="Sims D."/>
            <person name="Brettin T."/>
            <person name="Detter J.C."/>
            <person name="Han C."/>
            <person name="Lapidus A."/>
            <person name="Copeland A."/>
            <person name="Glavina Del Rio T."/>
            <person name="Nolan M."/>
            <person name="Chen F."/>
            <person name="Lucas S."/>
            <person name="Tice H."/>
            <person name="Cheng J.F."/>
            <person name="Bruce D."/>
            <person name="Goodwin L."/>
            <person name="Pitluck S."/>
            <person name="Pati A."/>
            <person name="Mavromatis K."/>
            <person name="Chen A."/>
            <person name="Palaniappan K."/>
            <person name="D'haeseleer P."/>
            <person name="Chain P."/>
            <person name="Bristow J."/>
            <person name="Eisen J.A."/>
            <person name="Markowitz V."/>
            <person name="Hugenholtz P."/>
            <person name="Goker M."/>
            <person name="Pukall R."/>
            <person name="Klenk H.P."/>
            <person name="Kyrpides N.C."/>
        </authorList>
    </citation>
    <scope>NUCLEOTIDE SEQUENCE [LARGE SCALE GENOMIC DNA]</scope>
    <source>
        <strain evidence="2">ATCC 51767 / DSM 10542 / NCFB 3025 / ST-74</strain>
    </source>
</reference>
<gene>
    <name evidence="1" type="ordered locus">Sked_28730</name>
</gene>
<dbReference type="EMBL" id="CP001819">
    <property type="protein sequence ID" value="ACZ22775.1"/>
    <property type="molecule type" value="Genomic_DNA"/>
</dbReference>
<evidence type="ECO:0000313" key="2">
    <source>
        <dbReference type="Proteomes" id="UP000000322"/>
    </source>
</evidence>
<keyword evidence="2" id="KW-1185">Reference proteome</keyword>
<name>D1BBK4_SANKS</name>
<protein>
    <submittedName>
        <fullName evidence="1">Uncharacterized protein</fullName>
    </submittedName>
</protein>
<evidence type="ECO:0000313" key="1">
    <source>
        <dbReference type="EMBL" id="ACZ22775.1"/>
    </source>
</evidence>
<dbReference type="HOGENOM" id="CLU_1712001_0_0_11"/>
<accession>D1BBK4</accession>
<sequence length="153" mass="16138">MRWVTFALRYAQAMGKRQGSSSADDLERLLDEASELAATVDGAALSAEAGLAEALRALHALRTRNELGQQLGADLAAAQMALHPGRAQLDAEQARALAMLQQVGRARDLASGGVTVMVQAIAREHGTSAALQGEVARVAHSSVLRWIKDANEA</sequence>
<organism evidence="1 2">
    <name type="scientific">Sanguibacter keddieii (strain ATCC 51767 / DSM 10542 / NCFB 3025 / ST-74)</name>
    <dbReference type="NCBI Taxonomy" id="446469"/>
    <lineage>
        <taxon>Bacteria</taxon>
        <taxon>Bacillati</taxon>
        <taxon>Actinomycetota</taxon>
        <taxon>Actinomycetes</taxon>
        <taxon>Micrococcales</taxon>
        <taxon>Sanguibacteraceae</taxon>
        <taxon>Sanguibacter</taxon>
    </lineage>
</organism>
<dbReference type="AlphaFoldDB" id="D1BBK4"/>
<dbReference type="STRING" id="446469.Sked_28730"/>
<dbReference type="Proteomes" id="UP000000322">
    <property type="component" value="Chromosome"/>
</dbReference>
<dbReference type="KEGG" id="ske:Sked_28730"/>
<proteinExistence type="predicted"/>